<evidence type="ECO:0000259" key="8">
    <source>
        <dbReference type="PROSITE" id="PS50011"/>
    </source>
</evidence>
<evidence type="ECO:0000256" key="2">
    <source>
        <dbReference type="ARBA" id="ARBA00022679"/>
    </source>
</evidence>
<dbReference type="GO" id="GO:0004674">
    <property type="term" value="F:protein serine/threonine kinase activity"/>
    <property type="evidence" value="ECO:0007669"/>
    <property type="project" value="UniProtKB-KW"/>
</dbReference>
<evidence type="ECO:0000256" key="1">
    <source>
        <dbReference type="ARBA" id="ARBA00022527"/>
    </source>
</evidence>
<keyword evidence="3 6" id="KW-0547">Nucleotide-binding</keyword>
<dbReference type="PANTHER" id="PTHR24346">
    <property type="entry name" value="MAP/MICROTUBULE AFFINITY-REGULATING KINASE"/>
    <property type="match status" value="1"/>
</dbReference>
<protein>
    <submittedName>
        <fullName evidence="9">CLUMA_CG012525, isoform A</fullName>
    </submittedName>
</protein>
<evidence type="ECO:0000256" key="4">
    <source>
        <dbReference type="ARBA" id="ARBA00022777"/>
    </source>
</evidence>
<feature type="binding site" evidence="6">
    <location>
        <position position="46"/>
    </location>
    <ligand>
        <name>ATP</name>
        <dbReference type="ChEBI" id="CHEBI:30616"/>
    </ligand>
</feature>
<dbReference type="STRING" id="568069.A0A1J1IJC2"/>
<dbReference type="PANTHER" id="PTHR24346:SF82">
    <property type="entry name" value="KP78A-RELATED"/>
    <property type="match status" value="1"/>
</dbReference>
<keyword evidence="10" id="KW-1185">Reference proteome</keyword>
<evidence type="ECO:0000256" key="5">
    <source>
        <dbReference type="ARBA" id="ARBA00022840"/>
    </source>
</evidence>
<dbReference type="GO" id="GO:0035556">
    <property type="term" value="P:intracellular signal transduction"/>
    <property type="evidence" value="ECO:0007669"/>
    <property type="project" value="TreeGrafter"/>
</dbReference>
<dbReference type="InterPro" id="IPR000719">
    <property type="entry name" value="Prot_kinase_dom"/>
</dbReference>
<dbReference type="FunFam" id="3.30.200.20:FF:000042">
    <property type="entry name" value="Aurora kinase A"/>
    <property type="match status" value="1"/>
</dbReference>
<evidence type="ECO:0000256" key="7">
    <source>
        <dbReference type="RuleBase" id="RU000304"/>
    </source>
</evidence>
<dbReference type="Gene3D" id="1.10.510.10">
    <property type="entry name" value="Transferase(Phosphotransferase) domain 1"/>
    <property type="match status" value="1"/>
</dbReference>
<organism evidence="9 10">
    <name type="scientific">Clunio marinus</name>
    <dbReference type="NCBI Taxonomy" id="568069"/>
    <lineage>
        <taxon>Eukaryota</taxon>
        <taxon>Metazoa</taxon>
        <taxon>Ecdysozoa</taxon>
        <taxon>Arthropoda</taxon>
        <taxon>Hexapoda</taxon>
        <taxon>Insecta</taxon>
        <taxon>Pterygota</taxon>
        <taxon>Neoptera</taxon>
        <taxon>Endopterygota</taxon>
        <taxon>Diptera</taxon>
        <taxon>Nematocera</taxon>
        <taxon>Chironomoidea</taxon>
        <taxon>Chironomidae</taxon>
        <taxon>Clunio</taxon>
    </lineage>
</organism>
<dbReference type="Pfam" id="PF00069">
    <property type="entry name" value="Pkinase"/>
    <property type="match status" value="1"/>
</dbReference>
<dbReference type="EMBL" id="CVRI01000049">
    <property type="protein sequence ID" value="CRK99158.1"/>
    <property type="molecule type" value="Genomic_DNA"/>
</dbReference>
<evidence type="ECO:0000256" key="6">
    <source>
        <dbReference type="PROSITE-ProRule" id="PRU10141"/>
    </source>
</evidence>
<dbReference type="PROSITE" id="PS50011">
    <property type="entry name" value="PROTEIN_KINASE_DOM"/>
    <property type="match status" value="1"/>
</dbReference>
<dbReference type="AlphaFoldDB" id="A0A1J1IJC2"/>
<dbReference type="GO" id="GO:0005524">
    <property type="term" value="F:ATP binding"/>
    <property type="evidence" value="ECO:0007669"/>
    <property type="project" value="UniProtKB-UniRule"/>
</dbReference>
<accession>A0A1J1IJC2</accession>
<dbReference type="PROSITE" id="PS00107">
    <property type="entry name" value="PROTEIN_KINASE_ATP"/>
    <property type="match status" value="1"/>
</dbReference>
<gene>
    <name evidence="9" type="ORF">CLUMA_CG012525</name>
</gene>
<dbReference type="GO" id="GO:0005737">
    <property type="term" value="C:cytoplasm"/>
    <property type="evidence" value="ECO:0007669"/>
    <property type="project" value="TreeGrafter"/>
</dbReference>
<comment type="similarity">
    <text evidence="7">Belongs to the protein kinase superfamily.</text>
</comment>
<evidence type="ECO:0000313" key="9">
    <source>
        <dbReference type="EMBL" id="CRK99158.1"/>
    </source>
</evidence>
<keyword evidence="2" id="KW-0808">Transferase</keyword>
<proteinExistence type="inferred from homology"/>
<name>A0A1J1IJC2_9DIPT</name>
<evidence type="ECO:0000313" key="10">
    <source>
        <dbReference type="Proteomes" id="UP000183832"/>
    </source>
</evidence>
<dbReference type="Proteomes" id="UP000183832">
    <property type="component" value="Unassembled WGS sequence"/>
</dbReference>
<dbReference type="OrthoDB" id="193931at2759"/>
<keyword evidence="1 7" id="KW-0723">Serine/threonine-protein kinase</keyword>
<dbReference type="SMART" id="SM00220">
    <property type="entry name" value="S_TKc"/>
    <property type="match status" value="1"/>
</dbReference>
<feature type="domain" description="Protein kinase" evidence="8">
    <location>
        <begin position="17"/>
        <end position="284"/>
    </location>
</feature>
<dbReference type="FunFam" id="1.10.510.10:FF:000571">
    <property type="entry name" value="Maternal embryonic leucine zipper kinase"/>
    <property type="match status" value="1"/>
</dbReference>
<keyword evidence="4" id="KW-0418">Kinase</keyword>
<dbReference type="InterPro" id="IPR008271">
    <property type="entry name" value="Ser/Thr_kinase_AS"/>
</dbReference>
<dbReference type="PROSITE" id="PS00108">
    <property type="entry name" value="PROTEIN_KINASE_ST"/>
    <property type="match status" value="1"/>
</dbReference>
<evidence type="ECO:0000256" key="3">
    <source>
        <dbReference type="ARBA" id="ARBA00022741"/>
    </source>
</evidence>
<dbReference type="InterPro" id="IPR011009">
    <property type="entry name" value="Kinase-like_dom_sf"/>
</dbReference>
<dbReference type="InterPro" id="IPR017441">
    <property type="entry name" value="Protein_kinase_ATP_BS"/>
</dbReference>
<sequence>MSSNGQRYHLSRIGNYDLTGRCLGRGSFAKVYEAKHRQHKIFVALKTMNITDMKDSYMKKNFKREALMLSRLNHPAIVTLFEVMETRNHYCIAIEYGGENLCDYVRNQKRGRLDEITARSIARQLASAVNHMHENRVVHRDIKLENILVNVESRRVKLTDFGLSNSFSKTSMLLTNCGSPEYAAPELHSALPYGFEVDIWALGVVLFAMVVGRLPFEIGTKKPVSAHRRRELYLDEIKRGVKTMKHQIFMGSASFLFKDLVSKMLNPNRDLRLSIEKVRKHPWILGAFIEEYPSIDKSWQTKVLHKYAKYFNRTCDSVVNEISSTPYGQLGGIFNIEKHLHQMSGVALKRSTSGCKVRESKTLLSCEKSTVNRPATSMTGSKFIPSNKCNRPKTAQGDKPEMLKIFQSKFREKLE</sequence>
<dbReference type="SUPFAM" id="SSF56112">
    <property type="entry name" value="Protein kinase-like (PK-like)"/>
    <property type="match status" value="1"/>
</dbReference>
<reference evidence="9 10" key="1">
    <citation type="submission" date="2015-04" db="EMBL/GenBank/DDBJ databases">
        <authorList>
            <person name="Syromyatnikov M.Y."/>
            <person name="Popov V.N."/>
        </authorList>
    </citation>
    <scope>NUCLEOTIDE SEQUENCE [LARGE SCALE GENOMIC DNA]</scope>
</reference>
<keyword evidence="5 6" id="KW-0067">ATP-binding</keyword>